<reference evidence="8" key="1">
    <citation type="submission" date="2021-01" db="EMBL/GenBank/DDBJ databases">
        <title>Whole genome shotgun sequence of Rhizocola hellebori NBRC 109834.</title>
        <authorList>
            <person name="Komaki H."/>
            <person name="Tamura T."/>
        </authorList>
    </citation>
    <scope>NUCLEOTIDE SEQUENCE</scope>
    <source>
        <strain evidence="8">NBRC 109834</strain>
    </source>
</reference>
<sequence>MAPDDFAEFVRGRHVELLRFAYLLCGDRYLAEDLVQDALERTGMAWHRVQRQDDPEGYVRRTITNRFLNRLRALRSERLVGDPPERGYVDREPPDHALWHLLARLPRQQRAVLVLRFYLDYSEAQIAQTLGCSTGTVKSTTSRALAKLRQQLPANSQLASVEKGAS</sequence>
<keyword evidence="2" id="KW-0805">Transcription regulation</keyword>
<dbReference type="Gene3D" id="1.10.1740.10">
    <property type="match status" value="1"/>
</dbReference>
<evidence type="ECO:0000259" key="6">
    <source>
        <dbReference type="Pfam" id="PF04542"/>
    </source>
</evidence>
<keyword evidence="4" id="KW-0238">DNA-binding</keyword>
<evidence type="ECO:0000313" key="9">
    <source>
        <dbReference type="Proteomes" id="UP000612899"/>
    </source>
</evidence>
<dbReference type="AlphaFoldDB" id="A0A8J3VG86"/>
<dbReference type="GO" id="GO:0003677">
    <property type="term" value="F:DNA binding"/>
    <property type="evidence" value="ECO:0007669"/>
    <property type="project" value="UniProtKB-KW"/>
</dbReference>
<accession>A0A8J3VG86</accession>
<dbReference type="NCBIfam" id="TIGR02983">
    <property type="entry name" value="SigE-fam_strep"/>
    <property type="match status" value="1"/>
</dbReference>
<name>A0A8J3VG86_9ACTN</name>
<dbReference type="Pfam" id="PF04542">
    <property type="entry name" value="Sigma70_r2"/>
    <property type="match status" value="1"/>
</dbReference>
<comment type="caution">
    <text evidence="8">The sequence shown here is derived from an EMBL/GenBank/DDBJ whole genome shotgun (WGS) entry which is preliminary data.</text>
</comment>
<dbReference type="InterPro" id="IPR013324">
    <property type="entry name" value="RNA_pol_sigma_r3/r4-like"/>
</dbReference>
<evidence type="ECO:0000256" key="1">
    <source>
        <dbReference type="ARBA" id="ARBA00010641"/>
    </source>
</evidence>
<dbReference type="Proteomes" id="UP000612899">
    <property type="component" value="Unassembled WGS sequence"/>
</dbReference>
<dbReference type="GO" id="GO:0006352">
    <property type="term" value="P:DNA-templated transcription initiation"/>
    <property type="evidence" value="ECO:0007669"/>
    <property type="project" value="InterPro"/>
</dbReference>
<keyword evidence="3" id="KW-0731">Sigma factor</keyword>
<dbReference type="InterPro" id="IPR014325">
    <property type="entry name" value="RNA_pol_sigma-E_actinobac"/>
</dbReference>
<evidence type="ECO:0000256" key="3">
    <source>
        <dbReference type="ARBA" id="ARBA00023082"/>
    </source>
</evidence>
<gene>
    <name evidence="8" type="ORF">Rhe02_41510</name>
</gene>
<proteinExistence type="inferred from homology"/>
<evidence type="ECO:0000256" key="5">
    <source>
        <dbReference type="ARBA" id="ARBA00023163"/>
    </source>
</evidence>
<keyword evidence="5" id="KW-0804">Transcription</keyword>
<dbReference type="PANTHER" id="PTHR43133:SF50">
    <property type="entry name" value="ECF RNA POLYMERASE SIGMA FACTOR SIGM"/>
    <property type="match status" value="1"/>
</dbReference>
<feature type="domain" description="RNA polymerase sigma-70 region 2" evidence="6">
    <location>
        <begin position="16"/>
        <end position="75"/>
    </location>
</feature>
<dbReference type="EMBL" id="BONY01000024">
    <property type="protein sequence ID" value="GIH06084.1"/>
    <property type="molecule type" value="Genomic_DNA"/>
</dbReference>
<dbReference type="NCBIfam" id="TIGR02937">
    <property type="entry name" value="sigma70-ECF"/>
    <property type="match status" value="1"/>
</dbReference>
<dbReference type="InterPro" id="IPR013249">
    <property type="entry name" value="RNA_pol_sigma70_r4_t2"/>
</dbReference>
<comment type="similarity">
    <text evidence="1">Belongs to the sigma-70 factor family. ECF subfamily.</text>
</comment>
<evidence type="ECO:0000313" key="8">
    <source>
        <dbReference type="EMBL" id="GIH06084.1"/>
    </source>
</evidence>
<dbReference type="Gene3D" id="1.10.10.10">
    <property type="entry name" value="Winged helix-like DNA-binding domain superfamily/Winged helix DNA-binding domain"/>
    <property type="match status" value="1"/>
</dbReference>
<dbReference type="InterPro" id="IPR007627">
    <property type="entry name" value="RNA_pol_sigma70_r2"/>
</dbReference>
<evidence type="ECO:0000256" key="2">
    <source>
        <dbReference type="ARBA" id="ARBA00023015"/>
    </source>
</evidence>
<protein>
    <submittedName>
        <fullName evidence="8">RNA polymerase</fullName>
    </submittedName>
</protein>
<dbReference type="GO" id="GO:0016987">
    <property type="term" value="F:sigma factor activity"/>
    <property type="evidence" value="ECO:0007669"/>
    <property type="project" value="UniProtKB-KW"/>
</dbReference>
<organism evidence="8 9">
    <name type="scientific">Rhizocola hellebori</name>
    <dbReference type="NCBI Taxonomy" id="1392758"/>
    <lineage>
        <taxon>Bacteria</taxon>
        <taxon>Bacillati</taxon>
        <taxon>Actinomycetota</taxon>
        <taxon>Actinomycetes</taxon>
        <taxon>Micromonosporales</taxon>
        <taxon>Micromonosporaceae</taxon>
        <taxon>Rhizocola</taxon>
    </lineage>
</organism>
<keyword evidence="9" id="KW-1185">Reference proteome</keyword>
<dbReference type="InterPro" id="IPR014284">
    <property type="entry name" value="RNA_pol_sigma-70_dom"/>
</dbReference>
<dbReference type="InterPro" id="IPR036388">
    <property type="entry name" value="WH-like_DNA-bd_sf"/>
</dbReference>
<dbReference type="SUPFAM" id="SSF88946">
    <property type="entry name" value="Sigma2 domain of RNA polymerase sigma factors"/>
    <property type="match status" value="1"/>
</dbReference>
<dbReference type="Pfam" id="PF08281">
    <property type="entry name" value="Sigma70_r4_2"/>
    <property type="match status" value="1"/>
</dbReference>
<feature type="domain" description="RNA polymerase sigma factor 70 region 4 type 2" evidence="7">
    <location>
        <begin position="97"/>
        <end position="148"/>
    </location>
</feature>
<dbReference type="PANTHER" id="PTHR43133">
    <property type="entry name" value="RNA POLYMERASE ECF-TYPE SIGMA FACTO"/>
    <property type="match status" value="1"/>
</dbReference>
<dbReference type="InterPro" id="IPR013325">
    <property type="entry name" value="RNA_pol_sigma_r2"/>
</dbReference>
<evidence type="ECO:0000259" key="7">
    <source>
        <dbReference type="Pfam" id="PF08281"/>
    </source>
</evidence>
<dbReference type="CDD" id="cd06171">
    <property type="entry name" value="Sigma70_r4"/>
    <property type="match status" value="1"/>
</dbReference>
<evidence type="ECO:0000256" key="4">
    <source>
        <dbReference type="ARBA" id="ARBA00023125"/>
    </source>
</evidence>
<dbReference type="InterPro" id="IPR039425">
    <property type="entry name" value="RNA_pol_sigma-70-like"/>
</dbReference>
<dbReference type="SUPFAM" id="SSF88659">
    <property type="entry name" value="Sigma3 and sigma4 domains of RNA polymerase sigma factors"/>
    <property type="match status" value="1"/>
</dbReference>